<protein>
    <submittedName>
        <fullName evidence="6">Monocarboxylate transporter 5</fullName>
    </submittedName>
</protein>
<dbReference type="InterPro" id="IPR020846">
    <property type="entry name" value="MFS_dom"/>
</dbReference>
<feature type="transmembrane region" description="Helical" evidence="3">
    <location>
        <begin position="144"/>
        <end position="164"/>
    </location>
</feature>
<dbReference type="GO" id="GO:0008028">
    <property type="term" value="F:monocarboxylic acid transmembrane transporter activity"/>
    <property type="evidence" value="ECO:0007669"/>
    <property type="project" value="TreeGrafter"/>
</dbReference>
<feature type="transmembrane region" description="Helical" evidence="3">
    <location>
        <begin position="196"/>
        <end position="219"/>
    </location>
</feature>
<feature type="transmembrane region" description="Helical" evidence="3">
    <location>
        <begin position="171"/>
        <end position="190"/>
    </location>
</feature>
<dbReference type="KEGG" id="char:105897297"/>
<dbReference type="AlphaFoldDB" id="A0A6P3VRV7"/>
<feature type="region of interest" description="Disordered" evidence="2">
    <location>
        <begin position="251"/>
        <end position="280"/>
    </location>
</feature>
<dbReference type="PROSITE" id="PS50850">
    <property type="entry name" value="MFS"/>
    <property type="match status" value="1"/>
</dbReference>
<feature type="compositionally biased region" description="Basic and acidic residues" evidence="2">
    <location>
        <begin position="330"/>
        <end position="345"/>
    </location>
</feature>
<keyword evidence="3" id="KW-0472">Membrane</keyword>
<evidence type="ECO:0000256" key="3">
    <source>
        <dbReference type="SAM" id="Phobius"/>
    </source>
</evidence>
<feature type="transmembrane region" description="Helical" evidence="3">
    <location>
        <begin position="360"/>
        <end position="379"/>
    </location>
</feature>
<keyword evidence="5" id="KW-1185">Reference proteome</keyword>
<dbReference type="GeneID" id="105897297"/>
<feature type="transmembrane region" description="Helical" evidence="3">
    <location>
        <begin position="453"/>
        <end position="476"/>
    </location>
</feature>
<proteinExistence type="predicted"/>
<dbReference type="RefSeq" id="XP_012679670.1">
    <property type="nucleotide sequence ID" value="XM_012824216.3"/>
</dbReference>
<feature type="transmembrane region" description="Helical" evidence="3">
    <location>
        <begin position="43"/>
        <end position="62"/>
    </location>
</feature>
<dbReference type="PANTHER" id="PTHR11360">
    <property type="entry name" value="MONOCARBOXYLATE TRANSPORTER"/>
    <property type="match status" value="1"/>
</dbReference>
<evidence type="ECO:0000313" key="6">
    <source>
        <dbReference type="RefSeq" id="XP_012679670.1"/>
    </source>
</evidence>
<dbReference type="Gene3D" id="1.20.1250.20">
    <property type="entry name" value="MFS general substrate transporter like domains"/>
    <property type="match status" value="2"/>
</dbReference>
<dbReference type="InterPro" id="IPR011701">
    <property type="entry name" value="MFS"/>
</dbReference>
<dbReference type="InterPro" id="IPR036259">
    <property type="entry name" value="MFS_trans_sf"/>
</dbReference>
<dbReference type="FunFam" id="1.20.1250.20:FF:000141">
    <property type="entry name" value="Solute carrier family 16, member 4"/>
    <property type="match status" value="1"/>
</dbReference>
<feature type="transmembrane region" description="Helical" evidence="3">
    <location>
        <begin position="431"/>
        <end position="447"/>
    </location>
</feature>
<dbReference type="GO" id="GO:0016020">
    <property type="term" value="C:membrane"/>
    <property type="evidence" value="ECO:0007669"/>
    <property type="project" value="UniProtKB-SubCell"/>
</dbReference>
<dbReference type="SUPFAM" id="SSF103473">
    <property type="entry name" value="MFS general substrate transporter"/>
    <property type="match status" value="1"/>
</dbReference>
<feature type="region of interest" description="Disordered" evidence="2">
    <location>
        <begin position="314"/>
        <end position="347"/>
    </location>
</feature>
<accession>A0A6P3VRV7</accession>
<organism evidence="5 6">
    <name type="scientific">Clupea harengus</name>
    <name type="common">Atlantic herring</name>
    <dbReference type="NCBI Taxonomy" id="7950"/>
    <lineage>
        <taxon>Eukaryota</taxon>
        <taxon>Metazoa</taxon>
        <taxon>Chordata</taxon>
        <taxon>Craniata</taxon>
        <taxon>Vertebrata</taxon>
        <taxon>Euteleostomi</taxon>
        <taxon>Actinopterygii</taxon>
        <taxon>Neopterygii</taxon>
        <taxon>Teleostei</taxon>
        <taxon>Clupei</taxon>
        <taxon>Clupeiformes</taxon>
        <taxon>Clupeoidei</taxon>
        <taxon>Clupeidae</taxon>
        <taxon>Clupea</taxon>
    </lineage>
</organism>
<reference evidence="6" key="1">
    <citation type="submission" date="2025-08" db="UniProtKB">
        <authorList>
            <consortium name="RefSeq"/>
        </authorList>
    </citation>
    <scope>IDENTIFICATION</scope>
</reference>
<dbReference type="OrthoDB" id="2213137at2759"/>
<sequence length="576" mass="62474">MLPKEHNSEGKAAKTIQYEKNANHEAAKKEREVQYVDPPDGGWGWMVVLHCFLVNVLVMGTLKSFGIFFVAFQDEFGGSAESISWIGSIMSSLRLSGGPIASVACAKLGNRATSIMGAVFVTVGFLVSMFATNVAFLYVSMGLIVGIGFAFLYQASSVVTATYFRKRLATAYSIGRSGMGLTFALAPFTQLLLDHYAWQGALLILGGLMLNLVASGMLLRPINVRPSISSPPSSPSIQKGQCAILNGQEKEPLKNGVNGSSPLANGIAKADSSPSTTWGPEIVAQGRKTLTNVEVSQPVHNGVNGLEGDCCKTGDAPLERNGGSAGTDAALRERASNENSPKKDTQNSSKALDFSLLKNPFFCIYTWSLVFSQLAYFIPYFHLSARARNLGIEPMDASFIISLAGITETMAQLASGWLADRNFFHKYHYHKAYLILCGVVNLLSPLATTYFHLIVYAVFFAIFCGGYMALLLPVLVDLVGSEKVNNSMGFSMFFVGLGCLTGPPLAGFLYDYTQTYDCSFYLAGVCYLLSSVSLFLEPLARRWHERRTDKDKDTRTEPGGKLNGCFCPEPLRNGVV</sequence>
<keyword evidence="3" id="KW-1133">Transmembrane helix</keyword>
<dbReference type="PANTHER" id="PTHR11360:SF14">
    <property type="entry name" value="MONOCARBOXYLATE TRANSPORTER 5"/>
    <property type="match status" value="1"/>
</dbReference>
<evidence type="ECO:0000313" key="5">
    <source>
        <dbReference type="Proteomes" id="UP000515152"/>
    </source>
</evidence>
<evidence type="ECO:0000259" key="4">
    <source>
        <dbReference type="PROSITE" id="PS50850"/>
    </source>
</evidence>
<feature type="domain" description="Major facilitator superfamily (MFS) profile" evidence="4">
    <location>
        <begin position="44"/>
        <end position="542"/>
    </location>
</feature>
<evidence type="ECO:0000256" key="1">
    <source>
        <dbReference type="ARBA" id="ARBA00004141"/>
    </source>
</evidence>
<dbReference type="FunFam" id="1.20.1250.20:FF:000277">
    <property type="entry name" value="Solute carrier family 16 member 4"/>
    <property type="match status" value="1"/>
</dbReference>
<keyword evidence="3" id="KW-0812">Transmembrane</keyword>
<feature type="transmembrane region" description="Helical" evidence="3">
    <location>
        <begin position="399"/>
        <end position="419"/>
    </location>
</feature>
<dbReference type="CDD" id="cd17421">
    <property type="entry name" value="MFS_MCT5"/>
    <property type="match status" value="1"/>
</dbReference>
<gene>
    <name evidence="6" type="primary">slc16a4</name>
</gene>
<dbReference type="CTD" id="9122"/>
<name>A0A6P3VRV7_CLUHA</name>
<dbReference type="Pfam" id="PF07690">
    <property type="entry name" value="MFS_1"/>
    <property type="match status" value="1"/>
</dbReference>
<dbReference type="Proteomes" id="UP000515152">
    <property type="component" value="Chromosome 4"/>
</dbReference>
<comment type="subcellular location">
    <subcellularLocation>
        <location evidence="1">Membrane</location>
        <topology evidence="1">Multi-pass membrane protein</topology>
    </subcellularLocation>
</comment>
<feature type="transmembrane region" description="Helical" evidence="3">
    <location>
        <begin position="117"/>
        <end position="138"/>
    </location>
</feature>
<feature type="transmembrane region" description="Helical" evidence="3">
    <location>
        <begin position="520"/>
        <end position="540"/>
    </location>
</feature>
<dbReference type="InterPro" id="IPR050327">
    <property type="entry name" value="Proton-linked_MCT"/>
</dbReference>
<evidence type="ECO:0000256" key="2">
    <source>
        <dbReference type="SAM" id="MobiDB-lite"/>
    </source>
</evidence>
<feature type="transmembrane region" description="Helical" evidence="3">
    <location>
        <begin position="488"/>
        <end position="508"/>
    </location>
</feature>